<protein>
    <submittedName>
        <fullName evidence="2">Predicted acetyltransferase</fullName>
    </submittedName>
</protein>
<feature type="domain" description="N-acetyltransferase" evidence="1">
    <location>
        <begin position="21"/>
        <end position="152"/>
    </location>
</feature>
<dbReference type="Gene3D" id="3.40.630.30">
    <property type="match status" value="1"/>
</dbReference>
<dbReference type="InterPro" id="IPR053144">
    <property type="entry name" value="Acetyltransferase_Butenolide"/>
</dbReference>
<sequence length="152" mass="17555">MVTLKQYHSNSGITDNIEIIMEITYNFQVTPTVEQIIELYQNSGLPRPITDKARIQKIYDHSILIVTAWHDDRLVGISRSITDWAWSCYLADLAIHTDYQKFGIGKKLVQLTKEKVGEETMVLLLSVPTAMDYYPKIGFTKEDRAFTILREK</sequence>
<proteinExistence type="predicted"/>
<reference evidence="2 3" key="1">
    <citation type="submission" date="2018-12" db="EMBL/GenBank/DDBJ databases">
        <authorList>
            <consortium name="Pathogen Informatics"/>
        </authorList>
    </citation>
    <scope>NUCLEOTIDE SEQUENCE [LARGE SCALE GENOMIC DNA]</scope>
    <source>
        <strain evidence="2 3">NCTC13489</strain>
    </source>
</reference>
<evidence type="ECO:0000259" key="1">
    <source>
        <dbReference type="PROSITE" id="PS51186"/>
    </source>
</evidence>
<gene>
    <name evidence="2" type="ORF">NCTC13489_01654</name>
</gene>
<dbReference type="InterPro" id="IPR016181">
    <property type="entry name" value="Acyl_CoA_acyltransferase"/>
</dbReference>
<dbReference type="PANTHER" id="PTHR43233">
    <property type="entry name" value="FAMILY N-ACETYLTRANSFERASE, PUTATIVE (AFU_ORTHOLOGUE AFUA_6G03350)-RELATED"/>
    <property type="match status" value="1"/>
</dbReference>
<evidence type="ECO:0000313" key="2">
    <source>
        <dbReference type="EMBL" id="VEH99681.1"/>
    </source>
</evidence>
<dbReference type="Pfam" id="PF00583">
    <property type="entry name" value="Acetyltransf_1"/>
    <property type="match status" value="1"/>
</dbReference>
<dbReference type="InterPro" id="IPR000182">
    <property type="entry name" value="GNAT_dom"/>
</dbReference>
<dbReference type="PANTHER" id="PTHR43233:SF1">
    <property type="entry name" value="FAMILY N-ACETYLTRANSFERASE, PUTATIVE (AFU_ORTHOLOGUE AFUA_6G03350)-RELATED"/>
    <property type="match status" value="1"/>
</dbReference>
<keyword evidence="2" id="KW-0808">Transferase</keyword>
<dbReference type="PROSITE" id="PS51186">
    <property type="entry name" value="GNAT"/>
    <property type="match status" value="1"/>
</dbReference>
<dbReference type="Proteomes" id="UP000270036">
    <property type="component" value="Chromosome"/>
</dbReference>
<dbReference type="GO" id="GO:0016747">
    <property type="term" value="F:acyltransferase activity, transferring groups other than amino-acyl groups"/>
    <property type="evidence" value="ECO:0007669"/>
    <property type="project" value="InterPro"/>
</dbReference>
<name>A0A448NRN7_9FLAO</name>
<dbReference type="SUPFAM" id="SSF55729">
    <property type="entry name" value="Acyl-CoA N-acyltransferases (Nat)"/>
    <property type="match status" value="1"/>
</dbReference>
<dbReference type="CDD" id="cd04301">
    <property type="entry name" value="NAT_SF"/>
    <property type="match status" value="1"/>
</dbReference>
<dbReference type="AlphaFoldDB" id="A0A448NRN7"/>
<dbReference type="EMBL" id="LR134441">
    <property type="protein sequence ID" value="VEH99681.1"/>
    <property type="molecule type" value="Genomic_DNA"/>
</dbReference>
<dbReference type="RefSeq" id="WP_246005088.1">
    <property type="nucleotide sequence ID" value="NZ_FOIX01000004.1"/>
</dbReference>
<dbReference type="STRING" id="266748.HY04_09510"/>
<organism evidence="2 3">
    <name type="scientific">Kaistella antarctica</name>
    <dbReference type="NCBI Taxonomy" id="266748"/>
    <lineage>
        <taxon>Bacteria</taxon>
        <taxon>Pseudomonadati</taxon>
        <taxon>Bacteroidota</taxon>
        <taxon>Flavobacteriia</taxon>
        <taxon>Flavobacteriales</taxon>
        <taxon>Weeksellaceae</taxon>
        <taxon>Chryseobacterium group</taxon>
        <taxon>Kaistella</taxon>
    </lineage>
</organism>
<accession>A0A448NRN7</accession>
<evidence type="ECO:0000313" key="3">
    <source>
        <dbReference type="Proteomes" id="UP000270036"/>
    </source>
</evidence>
<dbReference type="KEGG" id="cant:NCTC13489_01654"/>